<dbReference type="SUPFAM" id="SSF53300">
    <property type="entry name" value="vWA-like"/>
    <property type="match status" value="1"/>
</dbReference>
<dbReference type="PANTHER" id="PTHR33608:SF6">
    <property type="entry name" value="BLL2464 PROTEIN"/>
    <property type="match status" value="1"/>
</dbReference>
<dbReference type="InterPro" id="IPR036465">
    <property type="entry name" value="vWFA_dom_sf"/>
</dbReference>
<proteinExistence type="predicted"/>
<dbReference type="Proteomes" id="UP001221217">
    <property type="component" value="Unassembled WGS sequence"/>
</dbReference>
<protein>
    <submittedName>
        <fullName evidence="2">DUF58 domain-containing protein</fullName>
    </submittedName>
</protein>
<dbReference type="CDD" id="cd00198">
    <property type="entry name" value="vWFA"/>
    <property type="match status" value="1"/>
</dbReference>
<gene>
    <name evidence="2" type="ORF">PQJ61_11290</name>
</gene>
<accession>A0AAJ1IDK4</accession>
<feature type="domain" description="DUF58" evidence="1">
    <location>
        <begin position="43"/>
        <end position="249"/>
    </location>
</feature>
<reference evidence="2 3" key="1">
    <citation type="submission" date="2022-12" db="EMBL/GenBank/DDBJ databases">
        <title>Metagenome assembled genome from gulf of manar.</title>
        <authorList>
            <person name="Kohli P."/>
            <person name="Pk S."/>
            <person name="Venkata Ramana C."/>
            <person name="Sasikala C."/>
        </authorList>
    </citation>
    <scope>NUCLEOTIDE SEQUENCE [LARGE SCALE GENOMIC DNA]</scope>
    <source>
        <strain evidence="2">JB008</strain>
    </source>
</reference>
<evidence type="ECO:0000259" key="1">
    <source>
        <dbReference type="Pfam" id="PF01882"/>
    </source>
</evidence>
<evidence type="ECO:0000313" key="2">
    <source>
        <dbReference type="EMBL" id="MDC7227335.1"/>
    </source>
</evidence>
<dbReference type="PANTHER" id="PTHR33608">
    <property type="entry name" value="BLL2464 PROTEIN"/>
    <property type="match status" value="1"/>
</dbReference>
<dbReference type="AlphaFoldDB" id="A0AAJ1IDK4"/>
<dbReference type="Pfam" id="PF01882">
    <property type="entry name" value="DUF58"/>
    <property type="match status" value="1"/>
</dbReference>
<sequence length="292" mass="33897">MPIDKEILKKVELIRIMTRQRVTSVFAGEFESAFKGEGLEFEEVREYQPGDEIRTIDWNVTARTGYPHIKRYREEREQSIYFLVDVSPSGEFGSGGRTRSELAAEIVSVLSFSASNNNDRTGLLLFSDKPELFIPPGKGMTHTMHMVREMLTHKPEGHRTSVSAALDYLGQVAHRRSIVFILSDFYDPGFHRQLSISARRHEIVCLYLYDPAEKSLPDGGLVSFTDSETGRSTLLDTSSRRVRTEYERRFYERLDMLRSTFSRYGCDFLDIDISEEYIRSLSEFFIRREKRR</sequence>
<comment type="caution">
    <text evidence="2">The sequence shown here is derived from an EMBL/GenBank/DDBJ whole genome shotgun (WGS) entry which is preliminary data.</text>
</comment>
<dbReference type="InterPro" id="IPR002881">
    <property type="entry name" value="DUF58"/>
</dbReference>
<dbReference type="EMBL" id="JAQQAL010000024">
    <property type="protein sequence ID" value="MDC7227335.1"/>
    <property type="molecule type" value="Genomic_DNA"/>
</dbReference>
<evidence type="ECO:0000313" key="3">
    <source>
        <dbReference type="Proteomes" id="UP001221217"/>
    </source>
</evidence>
<name>A0AAJ1IDK4_9SPIO</name>
<organism evidence="2 3">
    <name type="scientific">Candidatus Thalassospirochaeta sargassi</name>
    <dbReference type="NCBI Taxonomy" id="3119039"/>
    <lineage>
        <taxon>Bacteria</taxon>
        <taxon>Pseudomonadati</taxon>
        <taxon>Spirochaetota</taxon>
        <taxon>Spirochaetia</taxon>
        <taxon>Spirochaetales</taxon>
        <taxon>Spirochaetaceae</taxon>
        <taxon>Candidatus Thalassospirochaeta</taxon>
    </lineage>
</organism>
<dbReference type="Gene3D" id="3.40.50.410">
    <property type="entry name" value="von Willebrand factor, type A domain"/>
    <property type="match status" value="1"/>
</dbReference>